<gene>
    <name evidence="13" type="primary">gb00626</name>
    <name evidence="13" type="ORF">PR202_gb00626</name>
</gene>
<dbReference type="Pfam" id="PF03822">
    <property type="entry name" value="NAF"/>
    <property type="match status" value="1"/>
</dbReference>
<reference evidence="13" key="1">
    <citation type="journal article" date="2018" name="DNA Res.">
        <title>Multiple hybrid de novo genome assembly of finger millet, an orphan allotetraploid crop.</title>
        <authorList>
            <person name="Hatakeyama M."/>
            <person name="Aluri S."/>
            <person name="Balachadran M.T."/>
            <person name="Sivarajan S.R."/>
            <person name="Patrignani A."/>
            <person name="Gruter S."/>
            <person name="Poveda L."/>
            <person name="Shimizu-Inatsugi R."/>
            <person name="Baeten J."/>
            <person name="Francoijs K.J."/>
            <person name="Nataraja K.N."/>
            <person name="Reddy Y.A.N."/>
            <person name="Phadnis S."/>
            <person name="Ravikumar R.L."/>
            <person name="Schlapbach R."/>
            <person name="Sreeman S.M."/>
            <person name="Shimizu K.K."/>
        </authorList>
    </citation>
    <scope>NUCLEOTIDE SEQUENCE</scope>
</reference>
<keyword evidence="6 9" id="KW-0067">ATP-binding</keyword>
<accession>A0AAV5DUK1</accession>
<feature type="domain" description="NAF" evidence="12">
    <location>
        <begin position="222"/>
        <end position="246"/>
    </location>
</feature>
<keyword evidence="5" id="KW-0418">Kinase</keyword>
<feature type="binding site" evidence="9">
    <location>
        <position position="42"/>
    </location>
    <ligand>
        <name>ATP</name>
        <dbReference type="ChEBI" id="CHEBI:30616"/>
    </ligand>
</feature>
<evidence type="ECO:0000256" key="4">
    <source>
        <dbReference type="ARBA" id="ARBA00022741"/>
    </source>
</evidence>
<comment type="caution">
    <text evidence="13">The sequence shown here is derived from an EMBL/GenBank/DDBJ whole genome shotgun (WGS) entry which is preliminary data.</text>
</comment>
<evidence type="ECO:0000256" key="8">
    <source>
        <dbReference type="ARBA" id="ARBA00048679"/>
    </source>
</evidence>
<keyword evidence="10" id="KW-1133">Transmembrane helix</keyword>
<evidence type="ECO:0000256" key="10">
    <source>
        <dbReference type="SAM" id="Phobius"/>
    </source>
</evidence>
<evidence type="ECO:0000259" key="12">
    <source>
        <dbReference type="PROSITE" id="PS50816"/>
    </source>
</evidence>
<evidence type="ECO:0000256" key="5">
    <source>
        <dbReference type="ARBA" id="ARBA00022777"/>
    </source>
</evidence>
<dbReference type="Gene3D" id="3.30.200.20">
    <property type="entry name" value="Phosphorylase Kinase, domain 1"/>
    <property type="match status" value="1"/>
</dbReference>
<dbReference type="SUPFAM" id="SSF56112">
    <property type="entry name" value="Protein kinase-like (PK-like)"/>
    <property type="match status" value="1"/>
</dbReference>
<feature type="transmembrane region" description="Helical" evidence="10">
    <location>
        <begin position="111"/>
        <end position="130"/>
    </location>
</feature>
<proteinExistence type="predicted"/>
<evidence type="ECO:0000256" key="1">
    <source>
        <dbReference type="ARBA" id="ARBA00012513"/>
    </source>
</evidence>
<comment type="catalytic activity">
    <reaction evidence="8">
        <text>L-seryl-[protein] + ATP = O-phospho-L-seryl-[protein] + ADP + H(+)</text>
        <dbReference type="Rhea" id="RHEA:17989"/>
        <dbReference type="Rhea" id="RHEA-COMP:9863"/>
        <dbReference type="Rhea" id="RHEA-COMP:11604"/>
        <dbReference type="ChEBI" id="CHEBI:15378"/>
        <dbReference type="ChEBI" id="CHEBI:29999"/>
        <dbReference type="ChEBI" id="CHEBI:30616"/>
        <dbReference type="ChEBI" id="CHEBI:83421"/>
        <dbReference type="ChEBI" id="CHEBI:456216"/>
        <dbReference type="EC" id="2.7.11.1"/>
    </reaction>
</comment>
<dbReference type="Proteomes" id="UP001054889">
    <property type="component" value="Unassembled WGS sequence"/>
</dbReference>
<dbReference type="GO" id="GO:0007165">
    <property type="term" value="P:signal transduction"/>
    <property type="evidence" value="ECO:0007669"/>
    <property type="project" value="InterPro"/>
</dbReference>
<keyword evidence="3" id="KW-0808">Transferase</keyword>
<dbReference type="EC" id="2.7.11.1" evidence="1"/>
<evidence type="ECO:0000256" key="9">
    <source>
        <dbReference type="PROSITE-ProRule" id="PRU10141"/>
    </source>
</evidence>
<organism evidence="13 14">
    <name type="scientific">Eleusine coracana subsp. coracana</name>
    <dbReference type="NCBI Taxonomy" id="191504"/>
    <lineage>
        <taxon>Eukaryota</taxon>
        <taxon>Viridiplantae</taxon>
        <taxon>Streptophyta</taxon>
        <taxon>Embryophyta</taxon>
        <taxon>Tracheophyta</taxon>
        <taxon>Spermatophyta</taxon>
        <taxon>Magnoliopsida</taxon>
        <taxon>Liliopsida</taxon>
        <taxon>Poales</taxon>
        <taxon>Poaceae</taxon>
        <taxon>PACMAD clade</taxon>
        <taxon>Chloridoideae</taxon>
        <taxon>Cynodonteae</taxon>
        <taxon>Eleusininae</taxon>
        <taxon>Eleusine</taxon>
    </lineage>
</organism>
<dbReference type="GO" id="GO:0004674">
    <property type="term" value="F:protein serine/threonine kinase activity"/>
    <property type="evidence" value="ECO:0007669"/>
    <property type="project" value="UniProtKB-KW"/>
</dbReference>
<evidence type="ECO:0000256" key="2">
    <source>
        <dbReference type="ARBA" id="ARBA00022527"/>
    </source>
</evidence>
<keyword evidence="4 9" id="KW-0547">Nucleotide-binding</keyword>
<keyword evidence="14" id="KW-1185">Reference proteome</keyword>
<dbReference type="Gene3D" id="3.30.310.80">
    <property type="entry name" value="Kinase associated domain 1, KA1"/>
    <property type="match status" value="1"/>
</dbReference>
<dbReference type="InterPro" id="IPR000719">
    <property type="entry name" value="Prot_kinase_dom"/>
</dbReference>
<dbReference type="GO" id="GO:0005524">
    <property type="term" value="F:ATP binding"/>
    <property type="evidence" value="ECO:0007669"/>
    <property type="project" value="UniProtKB-UniRule"/>
</dbReference>
<sequence length="312" mass="35699">MSTTKVKRRVGKYELGRTIGEGTFAKVRFARDTETGDPVAIKILDKEKVLKHKMVEQVMGSKTKIYIVLEYVTGGELFDTIDDGLLHTTCGTPNYVAPEVLEDQGYDGAMADLWSCGVILFVLLAGYLPFEDSNLMTLYKKISNAVFTFPPWTSFPAKRLLTRILDPNPITRITIPEILEDEWFKKGYKRPEFDEKYDTTLDDVDAVFNDSEEHHVTEKKEEEPVSLNAFELISMSEGLNLGNLFDSEQEFKRETRFTSKCPPQEIVRKIEEAAKPLGFDIQKKNYKFYKNLSKTLKDVVWKSSDMQMQPAS</sequence>
<dbReference type="PROSITE" id="PS00107">
    <property type="entry name" value="PROTEIN_KINASE_ATP"/>
    <property type="match status" value="1"/>
</dbReference>
<keyword evidence="2" id="KW-0723">Serine/threonine-protein kinase</keyword>
<feature type="domain" description="Protein kinase" evidence="11">
    <location>
        <begin position="1"/>
        <end position="184"/>
    </location>
</feature>
<dbReference type="PROSITE" id="PS50816">
    <property type="entry name" value="NAF"/>
    <property type="match status" value="1"/>
</dbReference>
<dbReference type="CDD" id="cd12195">
    <property type="entry name" value="CIPK_C"/>
    <property type="match status" value="1"/>
</dbReference>
<evidence type="ECO:0000256" key="7">
    <source>
        <dbReference type="ARBA" id="ARBA00047899"/>
    </source>
</evidence>
<dbReference type="InterPro" id="IPR011009">
    <property type="entry name" value="Kinase-like_dom_sf"/>
</dbReference>
<protein>
    <recommendedName>
        <fullName evidence="1">non-specific serine/threonine protein kinase</fullName>
        <ecNumber evidence="1">2.7.11.1</ecNumber>
    </recommendedName>
</protein>
<name>A0AAV5DUK1_ELECO</name>
<evidence type="ECO:0000259" key="11">
    <source>
        <dbReference type="PROSITE" id="PS50011"/>
    </source>
</evidence>
<dbReference type="PANTHER" id="PTHR43895:SF104">
    <property type="entry name" value="CBL-INTERACTING SERINE_THREONINE-PROTEIN KINASE 3"/>
    <property type="match status" value="1"/>
</dbReference>
<dbReference type="InterPro" id="IPR004041">
    <property type="entry name" value="NAF_dom"/>
</dbReference>
<dbReference type="Pfam" id="PF00069">
    <property type="entry name" value="Pkinase"/>
    <property type="match status" value="1"/>
</dbReference>
<comment type="catalytic activity">
    <reaction evidence="7">
        <text>L-threonyl-[protein] + ATP = O-phospho-L-threonyl-[protein] + ADP + H(+)</text>
        <dbReference type="Rhea" id="RHEA:46608"/>
        <dbReference type="Rhea" id="RHEA-COMP:11060"/>
        <dbReference type="Rhea" id="RHEA-COMP:11605"/>
        <dbReference type="ChEBI" id="CHEBI:15378"/>
        <dbReference type="ChEBI" id="CHEBI:30013"/>
        <dbReference type="ChEBI" id="CHEBI:30616"/>
        <dbReference type="ChEBI" id="CHEBI:61977"/>
        <dbReference type="ChEBI" id="CHEBI:456216"/>
        <dbReference type="EC" id="2.7.11.1"/>
    </reaction>
</comment>
<keyword evidence="10" id="KW-0472">Membrane</keyword>
<dbReference type="AlphaFoldDB" id="A0AAV5DUK1"/>
<evidence type="ECO:0000313" key="14">
    <source>
        <dbReference type="Proteomes" id="UP001054889"/>
    </source>
</evidence>
<dbReference type="EMBL" id="BQKI01000071">
    <property type="protein sequence ID" value="GJN13875.1"/>
    <property type="molecule type" value="Genomic_DNA"/>
</dbReference>
<evidence type="ECO:0000256" key="3">
    <source>
        <dbReference type="ARBA" id="ARBA00022679"/>
    </source>
</evidence>
<dbReference type="PANTHER" id="PTHR43895">
    <property type="entry name" value="CALCIUM/CALMODULIN-DEPENDENT PROTEIN KINASE KINASE-RELATED"/>
    <property type="match status" value="1"/>
</dbReference>
<keyword evidence="10" id="KW-0812">Transmembrane</keyword>
<dbReference type="InterPro" id="IPR017441">
    <property type="entry name" value="Protein_kinase_ATP_BS"/>
</dbReference>
<dbReference type="Gene3D" id="1.10.510.10">
    <property type="entry name" value="Transferase(Phosphotransferase) domain 1"/>
    <property type="match status" value="1"/>
</dbReference>
<dbReference type="PROSITE" id="PS50011">
    <property type="entry name" value="PROTEIN_KINASE_DOM"/>
    <property type="match status" value="1"/>
</dbReference>
<reference evidence="13" key="2">
    <citation type="submission" date="2021-12" db="EMBL/GenBank/DDBJ databases">
        <title>Resequencing data analysis of finger millet.</title>
        <authorList>
            <person name="Hatakeyama M."/>
            <person name="Aluri S."/>
            <person name="Balachadran M.T."/>
            <person name="Sivarajan S.R."/>
            <person name="Poveda L."/>
            <person name="Shimizu-Inatsugi R."/>
            <person name="Schlapbach R."/>
            <person name="Sreeman S.M."/>
            <person name="Shimizu K.K."/>
        </authorList>
    </citation>
    <scope>NUCLEOTIDE SEQUENCE</scope>
</reference>
<dbReference type="SMART" id="SM00220">
    <property type="entry name" value="S_TKc"/>
    <property type="match status" value="1"/>
</dbReference>
<evidence type="ECO:0000313" key="13">
    <source>
        <dbReference type="EMBL" id="GJN13875.1"/>
    </source>
</evidence>
<dbReference type="InterPro" id="IPR018451">
    <property type="entry name" value="NAF/FISL_domain"/>
</dbReference>
<evidence type="ECO:0000256" key="6">
    <source>
        <dbReference type="ARBA" id="ARBA00022840"/>
    </source>
</evidence>